<name>A0A4U2ZF48_9BACI</name>
<accession>A0A4U2ZF48</accession>
<proteinExistence type="predicted"/>
<dbReference type="PROSITE" id="PS51257">
    <property type="entry name" value="PROKAR_LIPOPROTEIN"/>
    <property type="match status" value="1"/>
</dbReference>
<dbReference type="Proteomes" id="UP000308744">
    <property type="component" value="Unassembled WGS sequence"/>
</dbReference>
<organism evidence="1 2">
    <name type="scientific">Lysinibacillus mangiferihumi</name>
    <dbReference type="NCBI Taxonomy" id="1130819"/>
    <lineage>
        <taxon>Bacteria</taxon>
        <taxon>Bacillati</taxon>
        <taxon>Bacillota</taxon>
        <taxon>Bacilli</taxon>
        <taxon>Bacillales</taxon>
        <taxon>Bacillaceae</taxon>
        <taxon>Lysinibacillus</taxon>
    </lineage>
</organism>
<sequence length="146" mass="16915">MILKITKIVYLMFFVIFIAGCSSFNTFKQPQGKVIIDNKGYTMRIGDFEWNEGDFESRKISTSDKIDLAEKFETLEVKKGDRIKIEIEQSPSSIIINQENEDGTTDVIEINDNEITLPSEEGYYIYEIKAKWNEGKMTFVFDVNIE</sequence>
<gene>
    <name evidence="1" type="ORF">FC756_01505</name>
</gene>
<comment type="caution">
    <text evidence="1">The sequence shown here is derived from an EMBL/GenBank/DDBJ whole genome shotgun (WGS) entry which is preliminary data.</text>
</comment>
<dbReference type="EMBL" id="SZPU01000005">
    <property type="protein sequence ID" value="TKI72482.1"/>
    <property type="molecule type" value="Genomic_DNA"/>
</dbReference>
<reference evidence="1 2" key="1">
    <citation type="submission" date="2019-04" db="EMBL/GenBank/DDBJ databases">
        <title>Lysinibacillus genome sequencing.</title>
        <authorList>
            <person name="Dunlap C."/>
        </authorList>
    </citation>
    <scope>NUCLEOTIDE SEQUENCE [LARGE SCALE GENOMIC DNA]</scope>
    <source>
        <strain evidence="1 2">CCTCC AB 2010389</strain>
    </source>
</reference>
<evidence type="ECO:0000313" key="1">
    <source>
        <dbReference type="EMBL" id="TKI72482.1"/>
    </source>
</evidence>
<evidence type="ECO:0008006" key="3">
    <source>
        <dbReference type="Google" id="ProtNLM"/>
    </source>
</evidence>
<dbReference type="RefSeq" id="WP_137067709.1">
    <property type="nucleotide sequence ID" value="NZ_PYWM01000017.1"/>
</dbReference>
<evidence type="ECO:0000313" key="2">
    <source>
        <dbReference type="Proteomes" id="UP000308744"/>
    </source>
</evidence>
<dbReference type="AlphaFoldDB" id="A0A4U2ZF48"/>
<keyword evidence="2" id="KW-1185">Reference proteome</keyword>
<protein>
    <recommendedName>
        <fullName evidence="3">Lipoprotein</fullName>
    </recommendedName>
</protein>